<dbReference type="EMBL" id="BMAC01000999">
    <property type="protein sequence ID" value="GFQ04971.1"/>
    <property type="molecule type" value="Genomic_DNA"/>
</dbReference>
<name>A0A830CYG1_9LAMI</name>
<dbReference type="OrthoDB" id="73901at2759"/>
<reference evidence="1" key="1">
    <citation type="submission" date="2020-07" db="EMBL/GenBank/DDBJ databases">
        <title>Ethylene signaling mediates host invasion by parasitic plants.</title>
        <authorList>
            <person name="Yoshida S."/>
        </authorList>
    </citation>
    <scope>NUCLEOTIDE SEQUENCE</scope>
    <source>
        <strain evidence="1">Okayama</strain>
    </source>
</reference>
<gene>
    <name evidence="1" type="ORF">PHJA_002641200</name>
</gene>
<organism evidence="1 2">
    <name type="scientific">Phtheirospermum japonicum</name>
    <dbReference type="NCBI Taxonomy" id="374723"/>
    <lineage>
        <taxon>Eukaryota</taxon>
        <taxon>Viridiplantae</taxon>
        <taxon>Streptophyta</taxon>
        <taxon>Embryophyta</taxon>
        <taxon>Tracheophyta</taxon>
        <taxon>Spermatophyta</taxon>
        <taxon>Magnoliopsida</taxon>
        <taxon>eudicotyledons</taxon>
        <taxon>Gunneridae</taxon>
        <taxon>Pentapetalae</taxon>
        <taxon>asterids</taxon>
        <taxon>lamiids</taxon>
        <taxon>Lamiales</taxon>
        <taxon>Orobanchaceae</taxon>
        <taxon>Orobanchaceae incertae sedis</taxon>
        <taxon>Phtheirospermum</taxon>
    </lineage>
</organism>
<evidence type="ECO:0000313" key="2">
    <source>
        <dbReference type="Proteomes" id="UP000653305"/>
    </source>
</evidence>
<dbReference type="Proteomes" id="UP000653305">
    <property type="component" value="Unassembled WGS sequence"/>
</dbReference>
<accession>A0A830CYG1</accession>
<keyword evidence="2" id="KW-1185">Reference proteome</keyword>
<evidence type="ECO:0000313" key="1">
    <source>
        <dbReference type="EMBL" id="GFQ04971.1"/>
    </source>
</evidence>
<comment type="caution">
    <text evidence="1">The sequence shown here is derived from an EMBL/GenBank/DDBJ whole genome shotgun (WGS) entry which is preliminary data.</text>
</comment>
<sequence>MEDCRIWLKHLSASKNKPEAPTSAAAAPLLFSKVNGSGWAPSRYAGAILFGINWSIGVSPNAGDYIFPRRHFCGGGGRLTLPSGERKMEE</sequence>
<protein>
    <submittedName>
        <fullName evidence="1">Uncharacterized protein</fullName>
    </submittedName>
</protein>
<dbReference type="AlphaFoldDB" id="A0A830CYG1"/>
<proteinExistence type="predicted"/>